<name>A0AAW8CYF7_9BURK</name>
<evidence type="ECO:0000313" key="1">
    <source>
        <dbReference type="EMBL" id="MDP9892676.1"/>
    </source>
</evidence>
<dbReference type="EMBL" id="JAUSRD010000003">
    <property type="protein sequence ID" value="MDP9892676.1"/>
    <property type="molecule type" value="Genomic_DNA"/>
</dbReference>
<proteinExistence type="predicted"/>
<dbReference type="AlphaFoldDB" id="A0AAW8CYF7"/>
<sequence length="160" mass="17467">MSLVKKAIEEHKAAIAARAASKAAAAINTQVAREAFLSEFKMRVEAGVRPLLDAFASDLVASRHDAIVDDDLANPYKPYISVRFSPVAGVKLEDLASRESVFTLRAFAATRQVHHVSSYDQRSGEHGVTHEALGIKSVNPSRVERGFEECLRAALKAWHA</sequence>
<evidence type="ECO:0000313" key="2">
    <source>
        <dbReference type="Proteomes" id="UP001242045"/>
    </source>
</evidence>
<reference evidence="1" key="1">
    <citation type="submission" date="2023-07" db="EMBL/GenBank/DDBJ databases">
        <title>Sorghum-associated microbial communities from plants grown in Nebraska, USA.</title>
        <authorList>
            <person name="Schachtman D."/>
        </authorList>
    </citation>
    <scope>NUCLEOTIDE SEQUENCE</scope>
    <source>
        <strain evidence="1">DS3754</strain>
    </source>
</reference>
<gene>
    <name evidence="1" type="ORF">J2W31_001781</name>
</gene>
<organism evidence="1 2">
    <name type="scientific">Variovorax boronicumulans</name>
    <dbReference type="NCBI Taxonomy" id="436515"/>
    <lineage>
        <taxon>Bacteria</taxon>
        <taxon>Pseudomonadati</taxon>
        <taxon>Pseudomonadota</taxon>
        <taxon>Betaproteobacteria</taxon>
        <taxon>Burkholderiales</taxon>
        <taxon>Comamonadaceae</taxon>
        <taxon>Variovorax</taxon>
    </lineage>
</organism>
<dbReference type="Proteomes" id="UP001242045">
    <property type="component" value="Unassembled WGS sequence"/>
</dbReference>
<protein>
    <submittedName>
        <fullName evidence="1">Uncharacterized protein</fullName>
    </submittedName>
</protein>
<comment type="caution">
    <text evidence="1">The sequence shown here is derived from an EMBL/GenBank/DDBJ whole genome shotgun (WGS) entry which is preliminary data.</text>
</comment>
<dbReference type="RefSeq" id="WP_307684504.1">
    <property type="nucleotide sequence ID" value="NZ_JAUSRD010000003.1"/>
</dbReference>
<accession>A0AAW8CYF7</accession>